<dbReference type="Gene3D" id="3.40.190.290">
    <property type="match status" value="1"/>
</dbReference>
<dbReference type="InterPro" id="IPR036390">
    <property type="entry name" value="WH_DNA-bd_sf"/>
</dbReference>
<protein>
    <submittedName>
        <fullName evidence="6">LysR family transcriptional regulator</fullName>
    </submittedName>
</protein>
<dbReference type="Pfam" id="PF03466">
    <property type="entry name" value="LysR_substrate"/>
    <property type="match status" value="1"/>
</dbReference>
<dbReference type="CDD" id="cd05466">
    <property type="entry name" value="PBP2_LTTR_substrate"/>
    <property type="match status" value="1"/>
</dbReference>
<comment type="similarity">
    <text evidence="1">Belongs to the LysR transcriptional regulatory family.</text>
</comment>
<gene>
    <name evidence="6" type="ORF">TPSD3_00430</name>
</gene>
<dbReference type="AlphaFoldDB" id="A0A251XBW7"/>
<dbReference type="GO" id="GO:0000976">
    <property type="term" value="F:transcription cis-regulatory region binding"/>
    <property type="evidence" value="ECO:0007669"/>
    <property type="project" value="TreeGrafter"/>
</dbReference>
<dbReference type="Pfam" id="PF00126">
    <property type="entry name" value="HTH_1"/>
    <property type="match status" value="1"/>
</dbReference>
<dbReference type="SUPFAM" id="SSF53850">
    <property type="entry name" value="Periplasmic binding protein-like II"/>
    <property type="match status" value="1"/>
</dbReference>
<dbReference type="GO" id="GO:0003700">
    <property type="term" value="F:DNA-binding transcription factor activity"/>
    <property type="evidence" value="ECO:0007669"/>
    <property type="project" value="InterPro"/>
</dbReference>
<dbReference type="PANTHER" id="PTHR30126">
    <property type="entry name" value="HTH-TYPE TRANSCRIPTIONAL REGULATOR"/>
    <property type="match status" value="1"/>
</dbReference>
<comment type="caution">
    <text evidence="6">The sequence shown here is derived from an EMBL/GenBank/DDBJ whole genome shotgun (WGS) entry which is preliminary data.</text>
</comment>
<proteinExistence type="inferred from homology"/>
<evidence type="ECO:0000256" key="1">
    <source>
        <dbReference type="ARBA" id="ARBA00009437"/>
    </source>
</evidence>
<dbReference type="PRINTS" id="PR00039">
    <property type="entry name" value="HTHLYSR"/>
</dbReference>
<keyword evidence="3" id="KW-0238">DNA-binding</keyword>
<dbReference type="PROSITE" id="PS50931">
    <property type="entry name" value="HTH_LYSR"/>
    <property type="match status" value="1"/>
</dbReference>
<dbReference type="RefSeq" id="WP_086486627.1">
    <property type="nucleotide sequence ID" value="NZ_MSLT01000001.1"/>
</dbReference>
<evidence type="ECO:0000256" key="4">
    <source>
        <dbReference type="ARBA" id="ARBA00023163"/>
    </source>
</evidence>
<evidence type="ECO:0000313" key="7">
    <source>
        <dbReference type="Proteomes" id="UP000194798"/>
    </source>
</evidence>
<keyword evidence="4" id="KW-0804">Transcription</keyword>
<dbReference type="FunFam" id="1.10.10.10:FF:000001">
    <property type="entry name" value="LysR family transcriptional regulator"/>
    <property type="match status" value="1"/>
</dbReference>
<evidence type="ECO:0000259" key="5">
    <source>
        <dbReference type="PROSITE" id="PS50931"/>
    </source>
</evidence>
<name>A0A251XBW7_9GAMM</name>
<keyword evidence="7" id="KW-1185">Reference proteome</keyword>
<reference evidence="6 7" key="1">
    <citation type="submission" date="2016-12" db="EMBL/GenBank/DDBJ databases">
        <title>Thioflexothrix psekupsii D3 genome sequencing and assembly.</title>
        <authorList>
            <person name="Fomenkov A."/>
            <person name="Vincze T."/>
            <person name="Grabovich M."/>
            <person name="Anton B.P."/>
            <person name="Dubinina G."/>
            <person name="Orlova M."/>
            <person name="Belousova E."/>
            <person name="Roberts R.J."/>
        </authorList>
    </citation>
    <scope>NUCLEOTIDE SEQUENCE [LARGE SCALE GENOMIC DNA]</scope>
    <source>
        <strain evidence="6">D3</strain>
    </source>
</reference>
<accession>A0A251XBW7</accession>
<dbReference type="SUPFAM" id="SSF46785">
    <property type="entry name" value="Winged helix' DNA-binding domain"/>
    <property type="match status" value="1"/>
</dbReference>
<evidence type="ECO:0000256" key="2">
    <source>
        <dbReference type="ARBA" id="ARBA00023015"/>
    </source>
</evidence>
<dbReference type="PANTHER" id="PTHR30126:SF94">
    <property type="entry name" value="LYSR FAMILY TRANSCRIPTIONAL REGULATOR"/>
    <property type="match status" value="1"/>
</dbReference>
<dbReference type="InterPro" id="IPR005119">
    <property type="entry name" value="LysR_subst-bd"/>
</dbReference>
<dbReference type="EMBL" id="MSLT01000001">
    <property type="protein sequence ID" value="OUD16227.1"/>
    <property type="molecule type" value="Genomic_DNA"/>
</dbReference>
<dbReference type="InterPro" id="IPR036388">
    <property type="entry name" value="WH-like_DNA-bd_sf"/>
</dbReference>
<feature type="domain" description="HTH lysR-type" evidence="5">
    <location>
        <begin position="10"/>
        <end position="67"/>
    </location>
</feature>
<dbReference type="OrthoDB" id="5964649at2"/>
<organism evidence="6 7">
    <name type="scientific">Thioflexithrix psekupsensis</name>
    <dbReference type="NCBI Taxonomy" id="1570016"/>
    <lineage>
        <taxon>Bacteria</taxon>
        <taxon>Pseudomonadati</taxon>
        <taxon>Pseudomonadota</taxon>
        <taxon>Gammaproteobacteria</taxon>
        <taxon>Thiotrichales</taxon>
        <taxon>Thioflexithrix</taxon>
    </lineage>
</organism>
<dbReference type="InterPro" id="IPR000847">
    <property type="entry name" value="LysR_HTH_N"/>
</dbReference>
<dbReference type="Proteomes" id="UP000194798">
    <property type="component" value="Unassembled WGS sequence"/>
</dbReference>
<sequence>MSERFYYKQNRLKQLRAFCHAAQTGSISKAAERLFLSQPSVSLQIKALERELNVSLFERRGPSIELTPEGKILYELAVPLVEGIDALPDTFAMRRGNLESGELNIAAGESTILYILPNFLARFTESYPGIRVRLHNVTGRDGMSLLRANEIDFAVGSFIDVPEDISYRPIFHFEPVLITPLGHPLALKTDFALPDISEYGLILPPRHLSTWRMVKMVFQQHNLDYKVTLEAGGWEVIKKYVAMGLGISIVTSICLTGKEDLCVLPLSCYFPKRSYGVVSRRGKFLSAGAKKFIEMMDPDFFGR</sequence>
<dbReference type="Gene3D" id="1.10.10.10">
    <property type="entry name" value="Winged helix-like DNA-binding domain superfamily/Winged helix DNA-binding domain"/>
    <property type="match status" value="1"/>
</dbReference>
<evidence type="ECO:0000256" key="3">
    <source>
        <dbReference type="ARBA" id="ARBA00023125"/>
    </source>
</evidence>
<keyword evidence="2" id="KW-0805">Transcription regulation</keyword>
<evidence type="ECO:0000313" key="6">
    <source>
        <dbReference type="EMBL" id="OUD16227.1"/>
    </source>
</evidence>